<proteinExistence type="inferred from homology"/>
<evidence type="ECO:0000313" key="3">
    <source>
        <dbReference type="EMBL" id="RBA10297.1"/>
    </source>
</evidence>
<dbReference type="SUPFAM" id="SSF53335">
    <property type="entry name" value="S-adenosyl-L-methionine-dependent methyltransferases"/>
    <property type="match status" value="1"/>
</dbReference>
<feature type="domain" description="Methyltransferase type 12" evidence="2">
    <location>
        <begin position="5"/>
        <end position="100"/>
    </location>
</feature>
<evidence type="ECO:0000259" key="2">
    <source>
        <dbReference type="Pfam" id="PF08242"/>
    </source>
</evidence>
<dbReference type="CDD" id="cd02440">
    <property type="entry name" value="AdoMet_MTases"/>
    <property type="match status" value="1"/>
</dbReference>
<protein>
    <recommendedName>
        <fullName evidence="2">Methyltransferase type 12 domain-containing protein</fullName>
    </recommendedName>
</protein>
<dbReference type="Proteomes" id="UP000251714">
    <property type="component" value="Unassembled WGS sequence"/>
</dbReference>
<dbReference type="PANTHER" id="PTHR43591">
    <property type="entry name" value="METHYLTRANSFERASE"/>
    <property type="match status" value="1"/>
</dbReference>
<dbReference type="Gene3D" id="3.40.50.150">
    <property type="entry name" value="Vaccinia Virus protein VP39"/>
    <property type="match status" value="1"/>
</dbReference>
<gene>
    <name evidence="3" type="ORF">FPRO05_06233</name>
</gene>
<organism evidence="3 4">
    <name type="scientific">Gibberella intermedia</name>
    <name type="common">Bulb rot disease fungus</name>
    <name type="synonym">Fusarium proliferatum</name>
    <dbReference type="NCBI Taxonomy" id="948311"/>
    <lineage>
        <taxon>Eukaryota</taxon>
        <taxon>Fungi</taxon>
        <taxon>Dikarya</taxon>
        <taxon>Ascomycota</taxon>
        <taxon>Pezizomycotina</taxon>
        <taxon>Sordariomycetes</taxon>
        <taxon>Hypocreomycetidae</taxon>
        <taxon>Hypocreales</taxon>
        <taxon>Nectriaceae</taxon>
        <taxon>Fusarium</taxon>
        <taxon>Fusarium fujikuroi species complex</taxon>
    </lineage>
</organism>
<name>A0A365MP65_GIBIN</name>
<dbReference type="Pfam" id="PF08242">
    <property type="entry name" value="Methyltransf_12"/>
    <property type="match status" value="1"/>
</dbReference>
<reference evidence="3 4" key="1">
    <citation type="submission" date="2017-12" db="EMBL/GenBank/DDBJ databases">
        <title>Genome sequence of the mycotoxigenic crop pathogen Fusarium proliferatum, strain ITEM 2341 from Date Palm.</title>
        <authorList>
            <person name="Almiman B.F."/>
            <person name="Shittu T.A."/>
            <person name="Muthumeenakshi S."/>
            <person name="Baroncelli R."/>
            <person name="Sreenivasaprasada S."/>
        </authorList>
    </citation>
    <scope>NUCLEOTIDE SEQUENCE [LARGE SCALE GENOMIC DNA]</scope>
    <source>
        <strain evidence="3 4">ITEM 2341</strain>
    </source>
</reference>
<comment type="caution">
    <text evidence="3">The sequence shown here is derived from an EMBL/GenBank/DDBJ whole genome shotgun (WGS) entry which is preliminary data.</text>
</comment>
<evidence type="ECO:0000256" key="1">
    <source>
        <dbReference type="ARBA" id="ARBA00038158"/>
    </source>
</evidence>
<accession>A0A365MP65</accession>
<comment type="similarity">
    <text evidence="1">Belongs to the methyltransferase superfamily. LaeA methyltransferase family.</text>
</comment>
<evidence type="ECO:0000313" key="4">
    <source>
        <dbReference type="Proteomes" id="UP000251714"/>
    </source>
</evidence>
<dbReference type="AlphaFoldDB" id="A0A365MP65"/>
<dbReference type="PANTHER" id="PTHR43591:SF50">
    <property type="entry name" value="METHYLTRANSFERASE DOMAIN-CONTAINING PROTEIN-RELATED"/>
    <property type="match status" value="1"/>
</dbReference>
<dbReference type="InterPro" id="IPR029063">
    <property type="entry name" value="SAM-dependent_MTases_sf"/>
</dbReference>
<sequence length="208" mass="23157">MKIAEVGTGTGIWLFDLAQELPDTVSLHGYDISASQFPPKELWPLNVNMCVMDSLQDPPDSLLEKYDVVHLRMWASNLRTKDVKTLICSVSKLLKPGGYIQWEEANLLVQEVRSSIGEEFERKANKLFTAAGIDYSWVSSLEASLESCGMVSIEHLQRRFKPGLIQMCTNTYLMALKEIFAGINRTSSISGSSEIEACDVFLITGTQA</sequence>
<dbReference type="EMBL" id="PKMI01000072">
    <property type="protein sequence ID" value="RBA10297.1"/>
    <property type="molecule type" value="Genomic_DNA"/>
</dbReference>
<dbReference type="InterPro" id="IPR013217">
    <property type="entry name" value="Methyltransf_12"/>
</dbReference>